<accession>A0ABR3NM05</accession>
<keyword evidence="3" id="KW-1185">Reference proteome</keyword>
<dbReference type="Proteomes" id="UP001558613">
    <property type="component" value="Unassembled WGS sequence"/>
</dbReference>
<protein>
    <submittedName>
        <fullName evidence="2">Uncharacterized protein</fullName>
    </submittedName>
</protein>
<name>A0ABR3NM05_9TELE</name>
<gene>
    <name evidence="2" type="ORF">QQF64_024612</name>
</gene>
<evidence type="ECO:0000313" key="3">
    <source>
        <dbReference type="Proteomes" id="UP001558613"/>
    </source>
</evidence>
<evidence type="ECO:0000313" key="2">
    <source>
        <dbReference type="EMBL" id="KAL1277939.1"/>
    </source>
</evidence>
<sequence length="83" mass="9455">MLNWQLQFLISFGERWSTKSKSHFYRGGSPQGGRRARALNAVWSRSVRTGRRKKTDATRAFSSADSRGSSASDELEGWLMRET</sequence>
<organism evidence="2 3">
    <name type="scientific">Cirrhinus molitorella</name>
    <name type="common">mud carp</name>
    <dbReference type="NCBI Taxonomy" id="172907"/>
    <lineage>
        <taxon>Eukaryota</taxon>
        <taxon>Metazoa</taxon>
        <taxon>Chordata</taxon>
        <taxon>Craniata</taxon>
        <taxon>Vertebrata</taxon>
        <taxon>Euteleostomi</taxon>
        <taxon>Actinopterygii</taxon>
        <taxon>Neopterygii</taxon>
        <taxon>Teleostei</taxon>
        <taxon>Ostariophysi</taxon>
        <taxon>Cypriniformes</taxon>
        <taxon>Cyprinidae</taxon>
        <taxon>Labeoninae</taxon>
        <taxon>Labeonini</taxon>
        <taxon>Cirrhinus</taxon>
    </lineage>
</organism>
<comment type="caution">
    <text evidence="2">The sequence shown here is derived from an EMBL/GenBank/DDBJ whole genome shotgun (WGS) entry which is preliminary data.</text>
</comment>
<reference evidence="2 3" key="1">
    <citation type="submission" date="2023-09" db="EMBL/GenBank/DDBJ databases">
        <authorList>
            <person name="Wang M."/>
        </authorList>
    </citation>
    <scope>NUCLEOTIDE SEQUENCE [LARGE SCALE GENOMIC DNA]</scope>
    <source>
        <strain evidence="2">GT-2023</strain>
        <tissue evidence="2">Liver</tissue>
    </source>
</reference>
<feature type="compositionally biased region" description="Low complexity" evidence="1">
    <location>
        <begin position="59"/>
        <end position="72"/>
    </location>
</feature>
<dbReference type="EMBL" id="JAYMGO010000003">
    <property type="protein sequence ID" value="KAL1277939.1"/>
    <property type="molecule type" value="Genomic_DNA"/>
</dbReference>
<evidence type="ECO:0000256" key="1">
    <source>
        <dbReference type="SAM" id="MobiDB-lite"/>
    </source>
</evidence>
<proteinExistence type="predicted"/>
<feature type="region of interest" description="Disordered" evidence="1">
    <location>
        <begin position="49"/>
        <end position="83"/>
    </location>
</feature>